<dbReference type="Pfam" id="PF18962">
    <property type="entry name" value="Por_Secre_tail"/>
    <property type="match status" value="1"/>
</dbReference>
<dbReference type="SUPFAM" id="SSF110296">
    <property type="entry name" value="Oligoxyloglucan reducing end-specific cellobiohydrolase"/>
    <property type="match status" value="2"/>
</dbReference>
<name>A0A385SS84_9BACT</name>
<gene>
    <name evidence="3" type="ORF">D4L85_18920</name>
</gene>
<feature type="chain" id="PRO_5017379204" evidence="1">
    <location>
        <begin position="29"/>
        <end position="753"/>
    </location>
</feature>
<evidence type="ECO:0000313" key="3">
    <source>
        <dbReference type="EMBL" id="AYB32520.1"/>
    </source>
</evidence>
<evidence type="ECO:0000256" key="1">
    <source>
        <dbReference type="SAM" id="SignalP"/>
    </source>
</evidence>
<dbReference type="OrthoDB" id="9757809at2"/>
<organism evidence="3 4">
    <name type="scientific">Chryseolinea soli</name>
    <dbReference type="NCBI Taxonomy" id="2321403"/>
    <lineage>
        <taxon>Bacteria</taxon>
        <taxon>Pseudomonadati</taxon>
        <taxon>Bacteroidota</taxon>
        <taxon>Cytophagia</taxon>
        <taxon>Cytophagales</taxon>
        <taxon>Fulvivirgaceae</taxon>
        <taxon>Chryseolinea</taxon>
    </lineage>
</organism>
<proteinExistence type="predicted"/>
<dbReference type="Proteomes" id="UP000266183">
    <property type="component" value="Chromosome"/>
</dbReference>
<dbReference type="EMBL" id="CP032382">
    <property type="protein sequence ID" value="AYB32520.1"/>
    <property type="molecule type" value="Genomic_DNA"/>
</dbReference>
<dbReference type="AlphaFoldDB" id="A0A385SS84"/>
<protein>
    <submittedName>
        <fullName evidence="3">T9SS C-terminal target domain-containing protein</fullName>
    </submittedName>
</protein>
<reference evidence="4" key="1">
    <citation type="submission" date="2018-09" db="EMBL/GenBank/DDBJ databases">
        <title>Chryseolinea sp. KIS68-18 isolated from soil.</title>
        <authorList>
            <person name="Weon H.-Y."/>
            <person name="Kwon S.-W."/>
            <person name="Lee S.A."/>
        </authorList>
    </citation>
    <scope>NUCLEOTIDE SEQUENCE [LARGE SCALE GENOMIC DNA]</scope>
    <source>
        <strain evidence="4">KIS68-18</strain>
    </source>
</reference>
<dbReference type="NCBIfam" id="TIGR04183">
    <property type="entry name" value="Por_Secre_tail"/>
    <property type="match status" value="1"/>
</dbReference>
<dbReference type="Gene3D" id="2.130.10.10">
    <property type="entry name" value="YVTN repeat-like/Quinoprotein amine dehydrogenase"/>
    <property type="match status" value="2"/>
</dbReference>
<dbReference type="RefSeq" id="WP_119755773.1">
    <property type="nucleotide sequence ID" value="NZ_CP032382.1"/>
</dbReference>
<keyword evidence="4" id="KW-1185">Reference proteome</keyword>
<dbReference type="InterPro" id="IPR015943">
    <property type="entry name" value="WD40/YVTN_repeat-like_dom_sf"/>
</dbReference>
<feature type="signal peptide" evidence="1">
    <location>
        <begin position="1"/>
        <end position="28"/>
    </location>
</feature>
<keyword evidence="1" id="KW-0732">Signal</keyword>
<evidence type="ECO:0000313" key="4">
    <source>
        <dbReference type="Proteomes" id="UP000266183"/>
    </source>
</evidence>
<sequence length="753" mass="82882">MKTRKLSPIIVILVAAWLQMCFTTTVNGQVWKQYDGVFAGGIANFARYGDVQFASSHNNGVYKSTDGGATWSVAFPDIQNAALYVTDTALLIGGSAVYSYNDVRKTLVQVGQSLPGAVKDFDQVHGKLFAVSSAGVYQYDAALKVWVAKNNGITDYDTYFTNDLASVDGALFCSMQTYGMYKSIDDGESWTAIYPGSGFFQLLCVKEHNGSLFCAGMYNLFISPDKGVSWTDAIHDLVGASAIISKIEFIDNTLFVASTAGTYKLNDGETSWTKIDDHVYEAFHYDGTNLFASDDRGLYRWNDGGKTFVLSNHGVTTATVNDVILFNNKLYAAADGGLYFRAPGQSEWTLAPELDGKIVMTFEKKGDRLFAGTSRGLYFTSAGAAYWTLADQGINPSYRIWKLDANADAVFAATDGGVFATYDNGDHWKWLDNSDVNDYQMRNLAANDTMLVAVNIRGLYKIRSDSTDWERVDFLYGKDISSVSIVEGEIYATVKDVAVYRSSDYGATWTPLAMDATTGMDLLKRGDHLYRVANTTAFYSPDGRDVWDGASEKNIPEATVLNCIREGDDGFYVGTTGKSIWFRPYLSNTDITSPVYEIGDSLIYDVPANTTLQHFKSNITLGYGTSFQFLKAGHPAGGITETTLVEENDKIKVIAEDALHVRTLRIAEKPVTATENAEHTFVEIYPVPTKGILFVKSPQPIRSCHVSNTVGENVLTPTLQNNTLDVSTLSGGLYFLTIVDQTNRKQMLRFVKD</sequence>
<dbReference type="KEGG" id="chk:D4L85_18920"/>
<evidence type="ECO:0000259" key="2">
    <source>
        <dbReference type="Pfam" id="PF18962"/>
    </source>
</evidence>
<feature type="domain" description="Secretion system C-terminal sorting" evidence="2">
    <location>
        <begin position="684"/>
        <end position="745"/>
    </location>
</feature>
<accession>A0A385SS84</accession>
<dbReference type="InterPro" id="IPR026444">
    <property type="entry name" value="Secre_tail"/>
</dbReference>